<evidence type="ECO:0000256" key="2">
    <source>
        <dbReference type="ARBA" id="ARBA00022475"/>
    </source>
</evidence>
<feature type="domain" description="ABC3 transporter permease C-terminal" evidence="7">
    <location>
        <begin position="278"/>
        <end position="400"/>
    </location>
</feature>
<keyword evidence="2" id="KW-1003">Cell membrane</keyword>
<dbReference type="InterPro" id="IPR025857">
    <property type="entry name" value="MacB_PCD"/>
</dbReference>
<evidence type="ECO:0000256" key="4">
    <source>
        <dbReference type="ARBA" id="ARBA00022989"/>
    </source>
</evidence>
<evidence type="ECO:0000259" key="8">
    <source>
        <dbReference type="Pfam" id="PF12704"/>
    </source>
</evidence>
<accession>A0A502KUF4</accession>
<feature type="transmembrane region" description="Helical" evidence="6">
    <location>
        <begin position="20"/>
        <end position="43"/>
    </location>
</feature>
<feature type="domain" description="MacB-like periplasmic core" evidence="8">
    <location>
        <begin position="432"/>
        <end position="630"/>
    </location>
</feature>
<proteinExistence type="predicted"/>
<evidence type="ECO:0000256" key="1">
    <source>
        <dbReference type="ARBA" id="ARBA00004651"/>
    </source>
</evidence>
<feature type="transmembrane region" description="Helical" evidence="6">
    <location>
        <begin position="423"/>
        <end position="445"/>
    </location>
</feature>
<evidence type="ECO:0000256" key="5">
    <source>
        <dbReference type="ARBA" id="ARBA00023136"/>
    </source>
</evidence>
<comment type="caution">
    <text evidence="9">The sequence shown here is derived from an EMBL/GenBank/DDBJ whole genome shotgun (WGS) entry which is preliminary data.</text>
</comment>
<gene>
    <name evidence="9" type="ORF">EPA86_10220</name>
</gene>
<reference evidence="9 10" key="1">
    <citation type="submission" date="2019-01" db="EMBL/GenBank/DDBJ databases">
        <title>Litorilituus lipolytica sp. nov., isolated from intertidal sand of the Yellow Sea in China.</title>
        <authorList>
            <person name="Liu A."/>
        </authorList>
    </citation>
    <scope>NUCLEOTIDE SEQUENCE [LARGE SCALE GENOMIC DNA]</scope>
    <source>
        <strain evidence="9 10">RZ04</strain>
    </source>
</reference>
<dbReference type="OrthoDB" id="9770036at2"/>
<dbReference type="PANTHER" id="PTHR30572">
    <property type="entry name" value="MEMBRANE COMPONENT OF TRANSPORTER-RELATED"/>
    <property type="match status" value="1"/>
</dbReference>
<keyword evidence="3 6" id="KW-0812">Transmembrane</keyword>
<sequence length="812" mass="90167">MSVFIDIKYAFRLLLKAPKFTAMTLSVLVGGLSLSLFTFSFLYTVMYKDLPLPEGKTALAITTTFLNDESVLMSSYEFAQLKEQQTVFSEFGAIEKNDIRLSFEDSGASIYSAYVDEGFFKFSRVKPLMGRTIQKMDTLIGATPVAVISHHVWQNELSARKNILGSTIVANDVVTEIIGVMPPGFRMPGAQKLWLPLSQEVLQRPADRSENIYVYGRLKEGVSKESAEKVLSQSLDAIYQQNVELYDFEKGTKAVELVSFPVAQMGGDSTVMFVFFNTIASMILLLACINVGNLLLARSIERQKETAIRAALGASNTRLVSQLMWEGILITTLGGVLSVLLVGAALHYTNIFLHSELPNGLMFWWKWGMDIPTFLMAIVFTLVTIFLSAFLPAWRSANQDINTTLRDGTRGAQGKKAGRLTRFLVTTQVFIVALLMLLGSITAFISHKFVNIDMGDDYSNVMTARFSLQEDKYPEKQQKVAFFQNIMERINAHPKVDGVTLNNWLGELPLTLDGEDNGSEENQNLADVLSVIGDTDTIGVNLVSGRFFTHQDKIGSRKVAIISQSMVNRYWPGENVLGKSISVDMSDANGTENEKLFIVGVVTDRLNPRTLIANLDSADEIYVSGLQFVDSFQILYYRIIGDLAKTEEIFYQALYQVDRSIELFYAVQPAAENRGMMRKIMKLTSNLTFGTGFFSLMLALVGIYGLTANSVAQRTHEIGIRRAVGASDKHIIQMFLKQGGMQLAKGLGLALVLFSIMAYGFIRMSEGIFPTSLYLVLALTVTVGLSCIVMVAIYIPTRRSVVMEPSSALRYE</sequence>
<keyword evidence="10" id="KW-1185">Reference proteome</keyword>
<evidence type="ECO:0000313" key="9">
    <source>
        <dbReference type="EMBL" id="TPH15182.1"/>
    </source>
</evidence>
<evidence type="ECO:0000256" key="6">
    <source>
        <dbReference type="SAM" id="Phobius"/>
    </source>
</evidence>
<organism evidence="9 10">
    <name type="scientific">Litorilituus lipolyticus</name>
    <dbReference type="NCBI Taxonomy" id="2491017"/>
    <lineage>
        <taxon>Bacteria</taxon>
        <taxon>Pseudomonadati</taxon>
        <taxon>Pseudomonadota</taxon>
        <taxon>Gammaproteobacteria</taxon>
        <taxon>Alteromonadales</taxon>
        <taxon>Colwelliaceae</taxon>
        <taxon>Litorilituus</taxon>
    </lineage>
</organism>
<dbReference type="InterPro" id="IPR050250">
    <property type="entry name" value="Macrolide_Exporter_MacB"/>
</dbReference>
<dbReference type="GO" id="GO:0022857">
    <property type="term" value="F:transmembrane transporter activity"/>
    <property type="evidence" value="ECO:0007669"/>
    <property type="project" value="TreeGrafter"/>
</dbReference>
<dbReference type="EMBL" id="SAWY01000020">
    <property type="protein sequence ID" value="TPH15182.1"/>
    <property type="molecule type" value="Genomic_DNA"/>
</dbReference>
<feature type="transmembrane region" description="Helical" evidence="6">
    <location>
        <begin position="271"/>
        <end position="296"/>
    </location>
</feature>
<dbReference type="GO" id="GO:0005886">
    <property type="term" value="C:plasma membrane"/>
    <property type="evidence" value="ECO:0007669"/>
    <property type="project" value="UniProtKB-SubCell"/>
</dbReference>
<feature type="transmembrane region" description="Helical" evidence="6">
    <location>
        <begin position="371"/>
        <end position="391"/>
    </location>
</feature>
<feature type="transmembrane region" description="Helical" evidence="6">
    <location>
        <begin position="328"/>
        <end position="351"/>
    </location>
</feature>
<evidence type="ECO:0000259" key="7">
    <source>
        <dbReference type="Pfam" id="PF02687"/>
    </source>
</evidence>
<feature type="domain" description="ABC3 transporter permease C-terminal" evidence="7">
    <location>
        <begin position="692"/>
        <end position="803"/>
    </location>
</feature>
<dbReference type="AlphaFoldDB" id="A0A502KUF4"/>
<dbReference type="Pfam" id="PF02687">
    <property type="entry name" value="FtsX"/>
    <property type="match status" value="2"/>
</dbReference>
<evidence type="ECO:0000313" key="10">
    <source>
        <dbReference type="Proteomes" id="UP000315303"/>
    </source>
</evidence>
<dbReference type="PANTHER" id="PTHR30572:SF18">
    <property type="entry name" value="ABC-TYPE MACROLIDE FAMILY EXPORT SYSTEM PERMEASE COMPONENT 2"/>
    <property type="match status" value="1"/>
</dbReference>
<feature type="domain" description="MacB-like periplasmic core" evidence="8">
    <location>
        <begin position="21"/>
        <end position="231"/>
    </location>
</feature>
<feature type="transmembrane region" description="Helical" evidence="6">
    <location>
        <begin position="774"/>
        <end position="795"/>
    </location>
</feature>
<protein>
    <submittedName>
        <fullName evidence="9">FtsX-like permease family protein</fullName>
    </submittedName>
</protein>
<comment type="subcellular location">
    <subcellularLocation>
        <location evidence="1">Cell membrane</location>
        <topology evidence="1">Multi-pass membrane protein</topology>
    </subcellularLocation>
</comment>
<feature type="transmembrane region" description="Helical" evidence="6">
    <location>
        <begin position="687"/>
        <end position="706"/>
    </location>
</feature>
<evidence type="ECO:0000256" key="3">
    <source>
        <dbReference type="ARBA" id="ARBA00022692"/>
    </source>
</evidence>
<dbReference type="RefSeq" id="WP_140603337.1">
    <property type="nucleotide sequence ID" value="NZ_SAWY01000020.1"/>
</dbReference>
<dbReference type="InterPro" id="IPR003838">
    <property type="entry name" value="ABC3_permease_C"/>
</dbReference>
<keyword evidence="5 6" id="KW-0472">Membrane</keyword>
<feature type="transmembrane region" description="Helical" evidence="6">
    <location>
        <begin position="743"/>
        <end position="762"/>
    </location>
</feature>
<dbReference type="Pfam" id="PF12704">
    <property type="entry name" value="MacB_PCD"/>
    <property type="match status" value="2"/>
</dbReference>
<name>A0A502KUF4_9GAMM</name>
<dbReference type="Proteomes" id="UP000315303">
    <property type="component" value="Unassembled WGS sequence"/>
</dbReference>
<keyword evidence="4 6" id="KW-1133">Transmembrane helix</keyword>